<dbReference type="AlphaFoldDB" id="A0A6S7CZ53"/>
<dbReference type="Proteomes" id="UP000494117">
    <property type="component" value="Unassembled WGS sequence"/>
</dbReference>
<dbReference type="InterPro" id="IPR036937">
    <property type="entry name" value="Adhesion_dom_fimbrial_sf"/>
</dbReference>
<gene>
    <name evidence="6" type="ORF">LMG26858_02702</name>
</gene>
<evidence type="ECO:0000259" key="5">
    <source>
        <dbReference type="Pfam" id="PF00419"/>
    </source>
</evidence>
<dbReference type="InterPro" id="IPR008966">
    <property type="entry name" value="Adhesion_dom_sf"/>
</dbReference>
<comment type="subcellular location">
    <subcellularLocation>
        <location evidence="1">Fimbrium</location>
    </subcellularLocation>
</comment>
<dbReference type="SUPFAM" id="SSF49401">
    <property type="entry name" value="Bacterial adhesins"/>
    <property type="match status" value="1"/>
</dbReference>
<keyword evidence="4" id="KW-0281">Fimbrium</keyword>
<evidence type="ECO:0000256" key="4">
    <source>
        <dbReference type="ARBA" id="ARBA00023263"/>
    </source>
</evidence>
<protein>
    <submittedName>
        <fullName evidence="6">F17a-G fimbrial adhesin</fullName>
    </submittedName>
</protein>
<feature type="domain" description="Fimbrial-type adhesion" evidence="5">
    <location>
        <begin position="3"/>
        <end position="124"/>
    </location>
</feature>
<evidence type="ECO:0000313" key="6">
    <source>
        <dbReference type="EMBL" id="CAB3870511.1"/>
    </source>
</evidence>
<evidence type="ECO:0000256" key="2">
    <source>
        <dbReference type="ARBA" id="ARBA00006671"/>
    </source>
</evidence>
<dbReference type="PANTHER" id="PTHR33420">
    <property type="entry name" value="FIMBRIAL SUBUNIT ELFA-RELATED"/>
    <property type="match status" value="1"/>
</dbReference>
<dbReference type="InterPro" id="IPR000259">
    <property type="entry name" value="Adhesion_dom_fimbrial"/>
</dbReference>
<dbReference type="Pfam" id="PF00419">
    <property type="entry name" value="Fimbrial"/>
    <property type="match status" value="1"/>
</dbReference>
<dbReference type="PANTHER" id="PTHR33420:SF12">
    <property type="entry name" value="FIMBRIN-LIKE PROTEIN FIMI-RELATED"/>
    <property type="match status" value="1"/>
</dbReference>
<name>A0A6S7CZ53_9BURK</name>
<dbReference type="Gene3D" id="2.60.40.1090">
    <property type="entry name" value="Fimbrial-type adhesion domain"/>
    <property type="match status" value="1"/>
</dbReference>
<reference evidence="6 7" key="1">
    <citation type="submission" date="2020-04" db="EMBL/GenBank/DDBJ databases">
        <authorList>
            <person name="De Canck E."/>
        </authorList>
    </citation>
    <scope>NUCLEOTIDE SEQUENCE [LARGE SCALE GENOMIC DNA]</scope>
    <source>
        <strain evidence="6 7">LMG 26858</strain>
    </source>
</reference>
<evidence type="ECO:0000256" key="3">
    <source>
        <dbReference type="ARBA" id="ARBA00022729"/>
    </source>
</evidence>
<sequence>MGSTSAERPFSIDLTCKPGDGKASIDAYVTLTDATNTGNYSNVLTLSPDSQATGVGIEVLSGTTVLGYGPDSKAAGNINQWLAGTVSAGATSYSIPLKARYVQTEPVVTVGTANARATFTMSYQ</sequence>
<keyword evidence="7" id="KW-1185">Reference proteome</keyword>
<evidence type="ECO:0000313" key="7">
    <source>
        <dbReference type="Proteomes" id="UP000494117"/>
    </source>
</evidence>
<accession>A0A6S7CZ53</accession>
<dbReference type="EMBL" id="CADILG010000017">
    <property type="protein sequence ID" value="CAB3870511.1"/>
    <property type="molecule type" value="Genomic_DNA"/>
</dbReference>
<comment type="similarity">
    <text evidence="2">Belongs to the fimbrial protein family.</text>
</comment>
<evidence type="ECO:0000256" key="1">
    <source>
        <dbReference type="ARBA" id="ARBA00004561"/>
    </source>
</evidence>
<dbReference type="InterPro" id="IPR050263">
    <property type="entry name" value="Bact_Fimbrial_Adh_Pro"/>
</dbReference>
<dbReference type="GO" id="GO:0009289">
    <property type="term" value="C:pilus"/>
    <property type="evidence" value="ECO:0007669"/>
    <property type="project" value="UniProtKB-SubCell"/>
</dbReference>
<organism evidence="6 7">
    <name type="scientific">Achromobacter anxifer</name>
    <dbReference type="NCBI Taxonomy" id="1287737"/>
    <lineage>
        <taxon>Bacteria</taxon>
        <taxon>Pseudomonadati</taxon>
        <taxon>Pseudomonadota</taxon>
        <taxon>Betaproteobacteria</taxon>
        <taxon>Burkholderiales</taxon>
        <taxon>Alcaligenaceae</taxon>
        <taxon>Achromobacter</taxon>
    </lineage>
</organism>
<dbReference type="GO" id="GO:0043709">
    <property type="term" value="P:cell adhesion involved in single-species biofilm formation"/>
    <property type="evidence" value="ECO:0007669"/>
    <property type="project" value="TreeGrafter"/>
</dbReference>
<proteinExistence type="inferred from homology"/>
<keyword evidence="3" id="KW-0732">Signal</keyword>